<dbReference type="AlphaFoldDB" id="A0A835M159"/>
<gene>
    <name evidence="2" type="ORF">IFM89_030224</name>
</gene>
<protein>
    <submittedName>
        <fullName evidence="2">Uncharacterized protein</fullName>
    </submittedName>
</protein>
<evidence type="ECO:0000313" key="3">
    <source>
        <dbReference type="Proteomes" id="UP000631114"/>
    </source>
</evidence>
<comment type="caution">
    <text evidence="2">The sequence shown here is derived from an EMBL/GenBank/DDBJ whole genome shotgun (WGS) entry which is preliminary data.</text>
</comment>
<evidence type="ECO:0000256" key="1">
    <source>
        <dbReference type="SAM" id="MobiDB-lite"/>
    </source>
</evidence>
<sequence>MILSVSIWVPPIRVFLSWKGRSAKVIENSRRCSNHSISGSLQPKGELLVGTPTKPSICNKPHKHSLGTKRPIGEKV</sequence>
<name>A0A835M159_9MAGN</name>
<reference evidence="2 3" key="1">
    <citation type="submission" date="2020-10" db="EMBL/GenBank/DDBJ databases">
        <title>The Coptis chinensis genome and diversification of protoberbering-type alkaloids.</title>
        <authorList>
            <person name="Wang B."/>
            <person name="Shu S."/>
            <person name="Song C."/>
            <person name="Liu Y."/>
        </authorList>
    </citation>
    <scope>NUCLEOTIDE SEQUENCE [LARGE SCALE GENOMIC DNA]</scope>
    <source>
        <strain evidence="2">HL-2020</strain>
        <tissue evidence="2">Leaf</tissue>
    </source>
</reference>
<dbReference type="Proteomes" id="UP000631114">
    <property type="component" value="Unassembled WGS sequence"/>
</dbReference>
<keyword evidence="3" id="KW-1185">Reference proteome</keyword>
<evidence type="ECO:0000313" key="2">
    <source>
        <dbReference type="EMBL" id="KAF9606926.1"/>
    </source>
</evidence>
<dbReference type="EMBL" id="JADFTS010000005">
    <property type="protein sequence ID" value="KAF9606926.1"/>
    <property type="molecule type" value="Genomic_DNA"/>
</dbReference>
<organism evidence="2 3">
    <name type="scientific">Coptis chinensis</name>
    <dbReference type="NCBI Taxonomy" id="261450"/>
    <lineage>
        <taxon>Eukaryota</taxon>
        <taxon>Viridiplantae</taxon>
        <taxon>Streptophyta</taxon>
        <taxon>Embryophyta</taxon>
        <taxon>Tracheophyta</taxon>
        <taxon>Spermatophyta</taxon>
        <taxon>Magnoliopsida</taxon>
        <taxon>Ranunculales</taxon>
        <taxon>Ranunculaceae</taxon>
        <taxon>Coptidoideae</taxon>
        <taxon>Coptis</taxon>
    </lineage>
</organism>
<accession>A0A835M159</accession>
<feature type="region of interest" description="Disordered" evidence="1">
    <location>
        <begin position="34"/>
        <end position="76"/>
    </location>
</feature>
<proteinExistence type="predicted"/>